<keyword evidence="2" id="KW-0378">Hydrolase</keyword>
<dbReference type="Proteomes" id="UP000694308">
    <property type="component" value="Unassembled WGS sequence"/>
</dbReference>
<gene>
    <name evidence="2" type="ORF">I6U48_08735</name>
</gene>
<dbReference type="InterPro" id="IPR013830">
    <property type="entry name" value="SGNH_hydro"/>
</dbReference>
<feature type="domain" description="SGNH hydrolase-type esterase" evidence="1">
    <location>
        <begin position="5"/>
        <end position="180"/>
    </location>
</feature>
<dbReference type="GO" id="GO:0004622">
    <property type="term" value="F:phosphatidylcholine lysophospholipase activity"/>
    <property type="evidence" value="ECO:0007669"/>
    <property type="project" value="TreeGrafter"/>
</dbReference>
<name>A0A949TPG2_9CLOT</name>
<protein>
    <submittedName>
        <fullName evidence="2">Hydrolase</fullName>
    </submittedName>
</protein>
<proteinExistence type="predicted"/>
<comment type="caution">
    <text evidence="2">The sequence shown here is derived from an EMBL/GenBank/DDBJ whole genome shotgun (WGS) entry which is preliminary data.</text>
</comment>
<dbReference type="AlphaFoldDB" id="A0A949TPG2"/>
<dbReference type="EMBL" id="JAEEGC010000037">
    <property type="protein sequence ID" value="MBV7272997.1"/>
    <property type="molecule type" value="Genomic_DNA"/>
</dbReference>
<accession>A0A949TPG2</accession>
<keyword evidence="3" id="KW-1185">Reference proteome</keyword>
<dbReference type="PANTHER" id="PTHR30383:SF5">
    <property type="entry name" value="SGNH HYDROLASE-TYPE ESTERASE DOMAIN-CONTAINING PROTEIN"/>
    <property type="match status" value="1"/>
</dbReference>
<sequence>MKLVCMGDSLTYGYAIFRKDCWVHLLENELNIEIINVGINGDTTAGMLSRSYEDIVQNTPTHVIIMGGTNDFISNRPLHLVEENIKQLVNEAIENKIVPIIGIEPPIDRILAERKWTDAVDYDKINLILCEYRKWIINFSDKKNINYIDFHNKFIEELKDKDPRELYVDGLHPTPYGHELMAKCVINLFKKVL</sequence>
<dbReference type="Pfam" id="PF13472">
    <property type="entry name" value="Lipase_GDSL_2"/>
    <property type="match status" value="1"/>
</dbReference>
<dbReference type="PANTHER" id="PTHR30383">
    <property type="entry name" value="THIOESTERASE 1/PROTEASE 1/LYSOPHOSPHOLIPASE L1"/>
    <property type="match status" value="1"/>
</dbReference>
<reference evidence="2" key="1">
    <citation type="submission" date="2020-12" db="EMBL/GenBank/DDBJ databases">
        <title>Clostridium thailandense sp. nov., a novel acetogenic bacterium isolated from peat land soil in Thailand.</title>
        <authorList>
            <person name="Chaikitkaew S."/>
            <person name="Birkeland N.K."/>
        </authorList>
    </citation>
    <scope>NUCLEOTIDE SEQUENCE</scope>
    <source>
        <strain evidence="2">PL3</strain>
    </source>
</reference>
<evidence type="ECO:0000313" key="2">
    <source>
        <dbReference type="EMBL" id="MBV7272997.1"/>
    </source>
</evidence>
<dbReference type="InterPro" id="IPR051532">
    <property type="entry name" value="Ester_Hydrolysis_Enzymes"/>
</dbReference>
<dbReference type="RefSeq" id="WP_218320030.1">
    <property type="nucleotide sequence ID" value="NZ_JAEEGC010000037.1"/>
</dbReference>
<organism evidence="2 3">
    <name type="scientific">Clostridium thailandense</name>
    <dbReference type="NCBI Taxonomy" id="2794346"/>
    <lineage>
        <taxon>Bacteria</taxon>
        <taxon>Bacillati</taxon>
        <taxon>Bacillota</taxon>
        <taxon>Clostridia</taxon>
        <taxon>Eubacteriales</taxon>
        <taxon>Clostridiaceae</taxon>
        <taxon>Clostridium</taxon>
    </lineage>
</organism>
<evidence type="ECO:0000313" key="3">
    <source>
        <dbReference type="Proteomes" id="UP000694308"/>
    </source>
</evidence>
<evidence type="ECO:0000259" key="1">
    <source>
        <dbReference type="Pfam" id="PF13472"/>
    </source>
</evidence>